<protein>
    <submittedName>
        <fullName evidence="1">15237_t:CDS:1</fullName>
    </submittedName>
</protein>
<keyword evidence="2" id="KW-1185">Reference proteome</keyword>
<name>A0ACA9PH36_9GLOM</name>
<feature type="non-terminal residue" evidence="1">
    <location>
        <position position="1"/>
    </location>
</feature>
<dbReference type="EMBL" id="CAJVPT010033860">
    <property type="protein sequence ID" value="CAG8706139.1"/>
    <property type="molecule type" value="Genomic_DNA"/>
</dbReference>
<organism evidence="1 2">
    <name type="scientific">Acaulospora colombiana</name>
    <dbReference type="NCBI Taxonomy" id="27376"/>
    <lineage>
        <taxon>Eukaryota</taxon>
        <taxon>Fungi</taxon>
        <taxon>Fungi incertae sedis</taxon>
        <taxon>Mucoromycota</taxon>
        <taxon>Glomeromycotina</taxon>
        <taxon>Glomeromycetes</taxon>
        <taxon>Diversisporales</taxon>
        <taxon>Acaulosporaceae</taxon>
        <taxon>Acaulospora</taxon>
    </lineage>
</organism>
<evidence type="ECO:0000313" key="2">
    <source>
        <dbReference type="Proteomes" id="UP000789525"/>
    </source>
</evidence>
<sequence>AKWETRDDAAQARSFFATIPFICCTWAHTTFQDATATKETYESMNEISKNKKARLNNEDFPSLTEAGTISRLPKHESKHARSLSDESNIPITPVSLRDLSPEVVSPDENTLIPSHEISARLSVLENTSPVTQEYTSQDNNARFDLTTLYITVRLSTYETEVLSDPFLEKEFGAAFVSFGNIEGPEKAIRTFRDGQRFTLDGHTLHLKYKKFKPFIPRKGQSSPRNVNTRVEDGNQPSPLQHPISQLEANSSPRNLVEPLPHEVTLSTKTEMMHTGTDDGYIRGDTTHDTSEQQSQAQSANQVNSIATSVDVPIANPSTFAASPAPGVDANTKAQVYYPYPTTAWPHPYGQYGHPYAAYQPMYVTQPYAQPYWFPSGIVPVAVNTMASHHGQSTSATNNYSIPAQAPASFALGNQTSIPRGPIVPIGCYRHPNGSITYVYPSEVVEKYKSEHKDAHNSTPSRTLKDFYATQAAFRAPQPAMMPMYPGVYPQDATKLFAPYAPAVPYPVSHGTSGTANYGNTSGQEGGVYNLASNAAVAPNGSLNSLGMSGVRATGFGGTSPQAQQPTSAVNAFAGQAGYVPGPQYAPFHYNGDSSQHAYNGANASVYGVMAGGSEPASTRG</sequence>
<gene>
    <name evidence="1" type="ORF">ACOLOM_LOCUS10458</name>
</gene>
<accession>A0ACA9PH36</accession>
<evidence type="ECO:0000313" key="1">
    <source>
        <dbReference type="EMBL" id="CAG8706139.1"/>
    </source>
</evidence>
<comment type="caution">
    <text evidence="1">The sequence shown here is derived from an EMBL/GenBank/DDBJ whole genome shotgun (WGS) entry which is preliminary data.</text>
</comment>
<dbReference type="Proteomes" id="UP000789525">
    <property type="component" value="Unassembled WGS sequence"/>
</dbReference>
<proteinExistence type="predicted"/>
<reference evidence="1" key="1">
    <citation type="submission" date="2021-06" db="EMBL/GenBank/DDBJ databases">
        <authorList>
            <person name="Kallberg Y."/>
            <person name="Tangrot J."/>
            <person name="Rosling A."/>
        </authorList>
    </citation>
    <scope>NUCLEOTIDE SEQUENCE</scope>
    <source>
        <strain evidence="1">CL356</strain>
    </source>
</reference>